<dbReference type="GO" id="GO:0016779">
    <property type="term" value="F:nucleotidyltransferase activity"/>
    <property type="evidence" value="ECO:0007669"/>
    <property type="project" value="UniProtKB-KW"/>
</dbReference>
<dbReference type="AlphaFoldDB" id="A0A174C862"/>
<organism evidence="4 6">
    <name type="scientific">[Ruminococcus] torques</name>
    <dbReference type="NCBI Taxonomy" id="33039"/>
    <lineage>
        <taxon>Bacteria</taxon>
        <taxon>Bacillati</taxon>
        <taxon>Bacillota</taxon>
        <taxon>Clostridia</taxon>
        <taxon>Lachnospirales</taxon>
        <taxon>Lachnospiraceae</taxon>
        <taxon>Mediterraneibacter</taxon>
    </lineage>
</organism>
<reference evidence="4 6" key="1">
    <citation type="submission" date="2015-09" db="EMBL/GenBank/DDBJ databases">
        <authorList>
            <consortium name="Pathogen Informatics"/>
        </authorList>
    </citation>
    <scope>NUCLEOTIDE SEQUENCE [LARGE SCALE GENOMIC DNA]</scope>
    <source>
        <strain evidence="4 6">2789STDY5834841</strain>
    </source>
</reference>
<keyword evidence="2" id="KW-0548">Nucleotidyltransferase</keyword>
<dbReference type="PANTHER" id="PTHR43584">
    <property type="entry name" value="NUCLEOTIDYL TRANSFERASE"/>
    <property type="match status" value="1"/>
</dbReference>
<evidence type="ECO:0000313" key="7">
    <source>
        <dbReference type="Proteomes" id="UP000292665"/>
    </source>
</evidence>
<dbReference type="InterPro" id="IPR029044">
    <property type="entry name" value="Nucleotide-diphossugar_trans"/>
</dbReference>
<gene>
    <name evidence="5" type="ORF">EAI93_07075</name>
    <name evidence="4" type="ORF">ERS852456_01552</name>
</gene>
<evidence type="ECO:0000313" key="6">
    <source>
        <dbReference type="Proteomes" id="UP000095787"/>
    </source>
</evidence>
<proteinExistence type="predicted"/>
<evidence type="ECO:0000256" key="1">
    <source>
        <dbReference type="ARBA" id="ARBA00022679"/>
    </source>
</evidence>
<evidence type="ECO:0000256" key="2">
    <source>
        <dbReference type="ARBA" id="ARBA00022695"/>
    </source>
</evidence>
<evidence type="ECO:0000313" key="4">
    <source>
        <dbReference type="EMBL" id="CUO07886.1"/>
    </source>
</evidence>
<accession>A0A174C862</accession>
<dbReference type="InterPro" id="IPR050065">
    <property type="entry name" value="GlmU-like"/>
</dbReference>
<evidence type="ECO:0000259" key="3">
    <source>
        <dbReference type="Pfam" id="PF00483"/>
    </source>
</evidence>
<dbReference type="RefSeq" id="WP_004846587.1">
    <property type="nucleotide sequence ID" value="NZ_AP028249.1"/>
</dbReference>
<dbReference type="InterPro" id="IPR005835">
    <property type="entry name" value="NTP_transferase_dom"/>
</dbReference>
<dbReference type="Proteomes" id="UP000292665">
    <property type="component" value="Unassembled WGS sequence"/>
</dbReference>
<protein>
    <submittedName>
        <fullName evidence="5">Nucleotidyltransferase</fullName>
    </submittedName>
    <submittedName>
        <fullName evidence="4">UDP-N-acetylglucosamine diphosphorylase/glucosamine-1-phosphate N-acetyltransferase</fullName>
    </submittedName>
</protein>
<dbReference type="Pfam" id="PF00483">
    <property type="entry name" value="NTP_transferase"/>
    <property type="match status" value="1"/>
</dbReference>
<dbReference type="Proteomes" id="UP000095787">
    <property type="component" value="Unassembled WGS sequence"/>
</dbReference>
<dbReference type="SUPFAM" id="SSF53448">
    <property type="entry name" value="Nucleotide-diphospho-sugar transferases"/>
    <property type="match status" value="1"/>
</dbReference>
<sequence length="303" mass="33670">MSRATLVIMAAGIGSRFGGGIKQLAPIGPNGEIIMDYSVYDAIEAGFDKVVFVIRKDLEKDFKEVIGNRIAQKVEVAYAYQEVSDIPAEYAEKFVGRTKPWGTGQAILCCKDVVSEPFLVINADDYYGKSAFKEAYSYLTSIPSADKIQVCMVGFVLKNTLSENGGVTRGICRVDENGMLQEIIETHNIEKDGDKAVVREGDIETEYDADSPVSMNMWGLTPEFFAILKNGFEQFLNKTDMEDLKAEYLLPTIIGELLKEGTVSVKVLKSEDQWFGVTYKEDRETVVEAVKSLIDKGIYPDKL</sequence>
<reference evidence="5 7" key="2">
    <citation type="journal article" date="2019" name="Science, e1252229">
        <title>Invertible promoters mediate bacterial phase variation, antibiotic resistance, and host adaptation in the gut.</title>
        <authorList>
            <person name="Jiang X."/>
            <person name="Hall A.B."/>
            <person name="Arthur T.D."/>
            <person name="Plichta D.R."/>
            <person name="Covington C.T."/>
            <person name="Poyet M."/>
            <person name="Crothers J."/>
            <person name="Moses P.L."/>
            <person name="Tolonen A.C."/>
            <person name="Vlamakis H."/>
            <person name="Alm E.J."/>
            <person name="Xavier R.J."/>
        </authorList>
    </citation>
    <scope>NUCLEOTIDE SEQUENCE [LARGE SCALE GENOMIC DNA]</scope>
    <source>
        <strain evidence="7">aa_0143</strain>
        <strain evidence="5">Aa_0143</strain>
    </source>
</reference>
<keyword evidence="1 4" id="KW-0808">Transferase</keyword>
<dbReference type="EMBL" id="CYZO01000018">
    <property type="protein sequence ID" value="CUO07886.1"/>
    <property type="molecule type" value="Genomic_DNA"/>
</dbReference>
<dbReference type="GeneID" id="97328332"/>
<evidence type="ECO:0000313" key="5">
    <source>
        <dbReference type="EMBL" id="RYS80179.1"/>
    </source>
</evidence>
<dbReference type="EMBL" id="RCYR01000011">
    <property type="protein sequence ID" value="RYS80179.1"/>
    <property type="molecule type" value="Genomic_DNA"/>
</dbReference>
<name>A0A174C862_9FIRM</name>
<dbReference type="Gene3D" id="3.90.550.10">
    <property type="entry name" value="Spore Coat Polysaccharide Biosynthesis Protein SpsA, Chain A"/>
    <property type="match status" value="1"/>
</dbReference>
<feature type="domain" description="Nucleotidyl transferase" evidence="3">
    <location>
        <begin position="7"/>
        <end position="144"/>
    </location>
</feature>
<dbReference type="PANTHER" id="PTHR43584:SF8">
    <property type="entry name" value="N-ACETYLMURAMATE ALPHA-1-PHOSPHATE URIDYLYLTRANSFERASE"/>
    <property type="match status" value="1"/>
</dbReference>